<keyword evidence="3" id="KW-1185">Reference proteome</keyword>
<sequence length="340" mass="39034">MVRVYVNTGPRPDDASPNQSAVPSDNIFDFLSTWIKHPISLLAAAAKHNAGFSGSLVLHWLFPEKGYFTNDSDLDMYIPCRRKAVEDIVHVLNFSGVKWQNVLQPKVEELTQHGVTLVPFMTVFLAVEYLKKLVTPNTMWNRTSDVQKRQAIVILDRYLETRLDNSPQSLVFKRQFFNALETMIAGENTRYSMEDAYNHVYVIRAISDHAEPEICEPYAIGSIVETLCEVITHYNYKTSPFSLSKDGWGPGQTKEVTLVVETLFDFESGEQPEEDEQDEEEDQEDEEEDQEDEEEEDEKKKKKRLFLGHIRSKWKEQDLAEPVVLSIIRRNLVIEGGLAT</sequence>
<protein>
    <submittedName>
        <fullName evidence="2">Uncharacterized protein</fullName>
    </submittedName>
</protein>
<dbReference type="OrthoDB" id="3721553at2759"/>
<feature type="region of interest" description="Disordered" evidence="1">
    <location>
        <begin position="1"/>
        <end position="20"/>
    </location>
</feature>
<proteinExistence type="predicted"/>
<dbReference type="Proteomes" id="UP000799777">
    <property type="component" value="Unassembled WGS sequence"/>
</dbReference>
<dbReference type="EMBL" id="ML978574">
    <property type="protein sequence ID" value="KAF2022515.1"/>
    <property type="molecule type" value="Genomic_DNA"/>
</dbReference>
<feature type="region of interest" description="Disordered" evidence="1">
    <location>
        <begin position="266"/>
        <end position="302"/>
    </location>
</feature>
<evidence type="ECO:0000313" key="3">
    <source>
        <dbReference type="Proteomes" id="UP000799777"/>
    </source>
</evidence>
<comment type="caution">
    <text evidence="2">The sequence shown here is derived from an EMBL/GenBank/DDBJ whole genome shotgun (WGS) entry which is preliminary data.</text>
</comment>
<evidence type="ECO:0000313" key="2">
    <source>
        <dbReference type="EMBL" id="KAF2022515.1"/>
    </source>
</evidence>
<accession>A0A9P4LES1</accession>
<reference evidence="2" key="1">
    <citation type="journal article" date="2020" name="Stud. Mycol.">
        <title>101 Dothideomycetes genomes: a test case for predicting lifestyles and emergence of pathogens.</title>
        <authorList>
            <person name="Haridas S."/>
            <person name="Albert R."/>
            <person name="Binder M."/>
            <person name="Bloem J."/>
            <person name="Labutti K."/>
            <person name="Salamov A."/>
            <person name="Andreopoulos B."/>
            <person name="Baker S."/>
            <person name="Barry K."/>
            <person name="Bills G."/>
            <person name="Bluhm B."/>
            <person name="Cannon C."/>
            <person name="Castanera R."/>
            <person name="Culley D."/>
            <person name="Daum C."/>
            <person name="Ezra D."/>
            <person name="Gonzalez J."/>
            <person name="Henrissat B."/>
            <person name="Kuo A."/>
            <person name="Liang C."/>
            <person name="Lipzen A."/>
            <person name="Lutzoni F."/>
            <person name="Magnuson J."/>
            <person name="Mondo S."/>
            <person name="Nolan M."/>
            <person name="Ohm R."/>
            <person name="Pangilinan J."/>
            <person name="Park H.-J."/>
            <person name="Ramirez L."/>
            <person name="Alfaro M."/>
            <person name="Sun H."/>
            <person name="Tritt A."/>
            <person name="Yoshinaga Y."/>
            <person name="Zwiers L.-H."/>
            <person name="Turgeon B."/>
            <person name="Goodwin S."/>
            <person name="Spatafora J."/>
            <person name="Crous P."/>
            <person name="Grigoriev I."/>
        </authorList>
    </citation>
    <scope>NUCLEOTIDE SEQUENCE</scope>
    <source>
        <strain evidence="2">CBS 110217</strain>
    </source>
</reference>
<dbReference type="AlphaFoldDB" id="A0A9P4LES1"/>
<organism evidence="2 3">
    <name type="scientific">Setomelanomma holmii</name>
    <dbReference type="NCBI Taxonomy" id="210430"/>
    <lineage>
        <taxon>Eukaryota</taxon>
        <taxon>Fungi</taxon>
        <taxon>Dikarya</taxon>
        <taxon>Ascomycota</taxon>
        <taxon>Pezizomycotina</taxon>
        <taxon>Dothideomycetes</taxon>
        <taxon>Pleosporomycetidae</taxon>
        <taxon>Pleosporales</taxon>
        <taxon>Pleosporineae</taxon>
        <taxon>Phaeosphaeriaceae</taxon>
        <taxon>Setomelanomma</taxon>
    </lineage>
</organism>
<feature type="compositionally biased region" description="Acidic residues" evidence="1">
    <location>
        <begin position="267"/>
        <end position="297"/>
    </location>
</feature>
<name>A0A9P4LES1_9PLEO</name>
<gene>
    <name evidence="2" type="ORF">EK21DRAFT_119674</name>
</gene>
<evidence type="ECO:0000256" key="1">
    <source>
        <dbReference type="SAM" id="MobiDB-lite"/>
    </source>
</evidence>